<evidence type="ECO:0000256" key="5">
    <source>
        <dbReference type="ARBA" id="ARBA00023136"/>
    </source>
</evidence>
<name>A0AA96ZUG9_9EURY</name>
<keyword evidence="4 6" id="KW-1133">Transmembrane helix</keyword>
<sequence length="233" mass="26778">MILVEIFPELLSIIFILKSFALLLFLLIASIHDVLVKRVPDGIWFIGFASILPTIIFEIFLIGFSQLLDILISFGFFFLFSLVCFSLRFFGGADCKAFLFLSILFPFQFTSLFSFQSVQLFPFSFQSGQTFPIQFHFDYFFFSLPFSVLSNSLLLSLIFSAFYILIGFKLLSHPIFFKRPVSFSSNKIKISISDALKLRVPFLPSITFGFILALCDINLFFSLFSLFSIFFSF</sequence>
<dbReference type="AlphaFoldDB" id="A0AA96ZUG9"/>
<proteinExistence type="predicted"/>
<dbReference type="Gene3D" id="1.20.120.1220">
    <property type="match status" value="1"/>
</dbReference>
<feature type="transmembrane region" description="Helical" evidence="6">
    <location>
        <begin position="6"/>
        <end position="31"/>
    </location>
</feature>
<keyword evidence="3 6" id="KW-0812">Transmembrane</keyword>
<dbReference type="PANTHER" id="PTHR36506">
    <property type="entry name" value="PREFLAGELLIN PEPTIDASE"/>
    <property type="match status" value="1"/>
</dbReference>
<dbReference type="Pfam" id="PF01478">
    <property type="entry name" value="Peptidase_A24"/>
    <property type="match status" value="1"/>
</dbReference>
<dbReference type="GeneID" id="99863462"/>
<evidence type="ECO:0000259" key="7">
    <source>
        <dbReference type="Pfam" id="PF01478"/>
    </source>
</evidence>
<keyword evidence="9" id="KW-1185">Reference proteome</keyword>
<dbReference type="Proteomes" id="UP001302978">
    <property type="component" value="Chromosome"/>
</dbReference>
<keyword evidence="5 6" id="KW-0472">Membrane</keyword>
<dbReference type="PANTHER" id="PTHR36506:SF1">
    <property type="entry name" value="PREFLAGELLIN PEPTIDASE"/>
    <property type="match status" value="1"/>
</dbReference>
<organism evidence="8 9">
    <name type="scientific">Methanimicrococcus hongohii</name>
    <dbReference type="NCBI Taxonomy" id="3028295"/>
    <lineage>
        <taxon>Archaea</taxon>
        <taxon>Methanobacteriati</taxon>
        <taxon>Methanobacteriota</taxon>
        <taxon>Stenosarchaea group</taxon>
        <taxon>Methanomicrobia</taxon>
        <taxon>Methanosarcinales</taxon>
        <taxon>Methanosarcinaceae</taxon>
        <taxon>Methanimicrococcus</taxon>
    </lineage>
</organism>
<evidence type="ECO:0000256" key="2">
    <source>
        <dbReference type="ARBA" id="ARBA00022475"/>
    </source>
</evidence>
<feature type="transmembrane region" description="Helical" evidence="6">
    <location>
        <begin position="43"/>
        <end position="64"/>
    </location>
</feature>
<dbReference type="GO" id="GO:0004190">
    <property type="term" value="F:aspartic-type endopeptidase activity"/>
    <property type="evidence" value="ECO:0007669"/>
    <property type="project" value="InterPro"/>
</dbReference>
<accession>A0AA96ZUG9</accession>
<dbReference type="RefSeq" id="WP_420891304.1">
    <property type="nucleotide sequence ID" value="NZ_CP131059.1"/>
</dbReference>
<dbReference type="InterPro" id="IPR052218">
    <property type="entry name" value="Preflagellin_Peptidase"/>
</dbReference>
<dbReference type="EMBL" id="CP131059">
    <property type="protein sequence ID" value="WNY24321.1"/>
    <property type="molecule type" value="Genomic_DNA"/>
</dbReference>
<feature type="transmembrane region" description="Helical" evidence="6">
    <location>
        <begin position="97"/>
        <end position="119"/>
    </location>
</feature>
<keyword evidence="2" id="KW-1003">Cell membrane</keyword>
<dbReference type="InterPro" id="IPR000045">
    <property type="entry name" value="Prepilin_IV_endopep_pep"/>
</dbReference>
<evidence type="ECO:0000256" key="1">
    <source>
        <dbReference type="ARBA" id="ARBA00004651"/>
    </source>
</evidence>
<feature type="transmembrane region" description="Helical" evidence="6">
    <location>
        <begin position="70"/>
        <end position="90"/>
    </location>
</feature>
<feature type="transmembrane region" description="Helical" evidence="6">
    <location>
        <begin position="139"/>
        <end position="166"/>
    </location>
</feature>
<evidence type="ECO:0000256" key="6">
    <source>
        <dbReference type="SAM" id="Phobius"/>
    </source>
</evidence>
<evidence type="ECO:0000313" key="9">
    <source>
        <dbReference type="Proteomes" id="UP001302978"/>
    </source>
</evidence>
<evidence type="ECO:0000256" key="4">
    <source>
        <dbReference type="ARBA" id="ARBA00022989"/>
    </source>
</evidence>
<protein>
    <recommendedName>
        <fullName evidence="7">Prepilin type IV endopeptidase peptidase domain-containing protein</fullName>
    </recommendedName>
</protein>
<feature type="domain" description="Prepilin type IV endopeptidase peptidase" evidence="7">
    <location>
        <begin position="21"/>
        <end position="117"/>
    </location>
</feature>
<evidence type="ECO:0000256" key="3">
    <source>
        <dbReference type="ARBA" id="ARBA00022692"/>
    </source>
</evidence>
<gene>
    <name evidence="8" type="ORF">MmiHf6_16520</name>
</gene>
<feature type="transmembrane region" description="Helical" evidence="6">
    <location>
        <begin position="206"/>
        <end position="231"/>
    </location>
</feature>
<dbReference type="GO" id="GO:0005886">
    <property type="term" value="C:plasma membrane"/>
    <property type="evidence" value="ECO:0007669"/>
    <property type="project" value="UniProtKB-SubCell"/>
</dbReference>
<evidence type="ECO:0000313" key="8">
    <source>
        <dbReference type="EMBL" id="WNY24321.1"/>
    </source>
</evidence>
<dbReference type="KEGG" id="mehf:MmiHf6_16520"/>
<reference evidence="8 9" key="1">
    <citation type="submission" date="2023-07" db="EMBL/GenBank/DDBJ databases">
        <title>Closed genoem sequence of Methanomicrococcus sp. Hf6.</title>
        <authorList>
            <person name="Poehlein A."/>
            <person name="Protasov E."/>
            <person name="Platt K."/>
            <person name="Reeh H."/>
            <person name="Daniel R."/>
            <person name="Brune A."/>
        </authorList>
    </citation>
    <scope>NUCLEOTIDE SEQUENCE [LARGE SCALE GENOMIC DNA]</scope>
    <source>
        <strain evidence="8 9">Hf6</strain>
    </source>
</reference>
<comment type="subcellular location">
    <subcellularLocation>
        <location evidence="1">Cell membrane</location>
        <topology evidence="1">Multi-pass membrane protein</topology>
    </subcellularLocation>
</comment>